<evidence type="ECO:0000313" key="2">
    <source>
        <dbReference type="Proteomes" id="UP000077315"/>
    </source>
</evidence>
<keyword evidence="2" id="KW-1185">Reference proteome</keyword>
<proteinExistence type="predicted"/>
<accession>A0A167PYT7</accession>
<protein>
    <submittedName>
        <fullName evidence="1">Uncharacterized protein</fullName>
    </submittedName>
</protein>
<gene>
    <name evidence="1" type="ORF">PHYBLDRAFT_185350</name>
</gene>
<dbReference type="VEuPathDB" id="FungiDB:PHYBLDRAFT_185350"/>
<evidence type="ECO:0000313" key="1">
    <source>
        <dbReference type="EMBL" id="OAD78784.1"/>
    </source>
</evidence>
<dbReference type="GeneID" id="28999969"/>
<dbReference type="RefSeq" id="XP_018296824.1">
    <property type="nucleotide sequence ID" value="XM_018439063.1"/>
</dbReference>
<dbReference type="PANTHER" id="PTHR35871">
    <property type="entry name" value="EXPRESSED PROTEIN"/>
    <property type="match status" value="1"/>
</dbReference>
<dbReference type="Proteomes" id="UP000077315">
    <property type="component" value="Unassembled WGS sequence"/>
</dbReference>
<dbReference type="OrthoDB" id="10044727at2759"/>
<dbReference type="STRING" id="763407.A0A167PYT7"/>
<dbReference type="Gene3D" id="3.30.420.10">
    <property type="entry name" value="Ribonuclease H-like superfamily/Ribonuclease H"/>
    <property type="match status" value="1"/>
</dbReference>
<dbReference type="AlphaFoldDB" id="A0A167PYT7"/>
<dbReference type="GO" id="GO:0003676">
    <property type="term" value="F:nucleic acid binding"/>
    <property type="evidence" value="ECO:0007669"/>
    <property type="project" value="InterPro"/>
</dbReference>
<sequence>MACLAGNFQIRTSFDYAFISDEAYFEILCTCTIMEKYCECQGSFCRNFEFQEASQQVQFGSIFTNGGYIFRKNSKGIYYDGHERADVIEYRKKWANRMMGCKTKMARFSENDEVTMPQLSTDEKAMWLVEGENPIRKKGPGMSLMISEFKCACHGTMSNGAWSSREVFHPGADRDGYWTSAHMLKQLESNAIPLFEVIHPGCKAVFVFDQSTNHKAYSQNALIANKITLGDKEVEEDDLCTLRDTTFVRDGEEQVQSMYYEKDEWFTKKSGQWVTKKVKYVKGVRTILEERGMWLEKDPYNPTSQPDFMSQKTALHEAVEVSGHIFELYPKFHCECNWIERYWGSAKREVRLQCDYTYNSLDKNIHTFLDNAGKLSNVRNYYNRSWRYIEAYSQDMNVKEAHDSVKQIHFK</sequence>
<dbReference type="EMBL" id="KV440973">
    <property type="protein sequence ID" value="OAD78784.1"/>
    <property type="molecule type" value="Genomic_DNA"/>
</dbReference>
<organism evidence="1 2">
    <name type="scientific">Phycomyces blakesleeanus (strain ATCC 8743b / DSM 1359 / FGSC 10004 / NBRC 33097 / NRRL 1555)</name>
    <dbReference type="NCBI Taxonomy" id="763407"/>
    <lineage>
        <taxon>Eukaryota</taxon>
        <taxon>Fungi</taxon>
        <taxon>Fungi incertae sedis</taxon>
        <taxon>Mucoromycota</taxon>
        <taxon>Mucoromycotina</taxon>
        <taxon>Mucoromycetes</taxon>
        <taxon>Mucorales</taxon>
        <taxon>Phycomycetaceae</taxon>
        <taxon>Phycomyces</taxon>
    </lineage>
</organism>
<dbReference type="PANTHER" id="PTHR35871:SF1">
    <property type="entry name" value="CXC1-LIKE CYSTEINE CLUSTER ASSOCIATED WITH KDZ TRANSPOSASES DOMAIN-CONTAINING PROTEIN"/>
    <property type="match status" value="1"/>
</dbReference>
<dbReference type="InterPro" id="IPR036397">
    <property type="entry name" value="RNaseH_sf"/>
</dbReference>
<reference evidence="2" key="1">
    <citation type="submission" date="2015-06" db="EMBL/GenBank/DDBJ databases">
        <title>Expansion of signal transduction pathways in fungi by whole-genome duplication.</title>
        <authorList>
            <consortium name="DOE Joint Genome Institute"/>
            <person name="Corrochano L.M."/>
            <person name="Kuo A."/>
            <person name="Marcet-Houben M."/>
            <person name="Polaino S."/>
            <person name="Salamov A."/>
            <person name="Villalobos J.M."/>
            <person name="Alvarez M.I."/>
            <person name="Avalos J."/>
            <person name="Benito E.P."/>
            <person name="Benoit I."/>
            <person name="Burger G."/>
            <person name="Camino L.P."/>
            <person name="Canovas D."/>
            <person name="Cerda-Olmedo E."/>
            <person name="Cheng J.-F."/>
            <person name="Dominguez A."/>
            <person name="Elias M."/>
            <person name="Eslava A.P."/>
            <person name="Glaser F."/>
            <person name="Grimwood J."/>
            <person name="Gutierrez G."/>
            <person name="Heitman J."/>
            <person name="Henrissat B."/>
            <person name="Iturriaga E.A."/>
            <person name="Lang B.F."/>
            <person name="Lavin J.L."/>
            <person name="Lee S."/>
            <person name="Li W."/>
            <person name="Lindquist E."/>
            <person name="Lopez-Garcia S."/>
            <person name="Luque E.M."/>
            <person name="Marcos A.T."/>
            <person name="Martin J."/>
            <person name="McCluskey K."/>
            <person name="Medina H.R."/>
            <person name="Miralles-Duran A."/>
            <person name="Miyazaki A."/>
            <person name="Munoz-Torres E."/>
            <person name="Oguiza J.A."/>
            <person name="Ohm R."/>
            <person name="Olmedo M."/>
            <person name="Orejas M."/>
            <person name="Ortiz-Castellanos L."/>
            <person name="Pisabarro A.G."/>
            <person name="Rodriguez-Romero J."/>
            <person name="Ruiz-Herrera J."/>
            <person name="Ruiz-Vazquez R."/>
            <person name="Sanz C."/>
            <person name="Schackwitz W."/>
            <person name="Schmutz J."/>
            <person name="Shahriari M."/>
            <person name="Shelest E."/>
            <person name="Silva-Franco F."/>
            <person name="Soanes D."/>
            <person name="Syed K."/>
            <person name="Tagua V.G."/>
            <person name="Talbot N.J."/>
            <person name="Thon M."/>
            <person name="De vries R.P."/>
            <person name="Wiebenga A."/>
            <person name="Yadav J.S."/>
            <person name="Braun E.L."/>
            <person name="Baker S."/>
            <person name="Garre V."/>
            <person name="Horwitz B."/>
            <person name="Torres-Martinez S."/>
            <person name="Idnurm A."/>
            <person name="Herrera-Estrella A."/>
            <person name="Gabaldon T."/>
            <person name="Grigoriev I.V."/>
        </authorList>
    </citation>
    <scope>NUCLEOTIDE SEQUENCE [LARGE SCALE GENOMIC DNA]</scope>
    <source>
        <strain evidence="2">NRRL 1555(-)</strain>
    </source>
</reference>
<dbReference type="InParanoid" id="A0A167PYT7"/>
<name>A0A167PYT7_PHYB8</name>